<dbReference type="GO" id="GO:0000981">
    <property type="term" value="F:DNA-binding transcription factor activity, RNA polymerase II-specific"/>
    <property type="evidence" value="ECO:0007669"/>
    <property type="project" value="TreeGrafter"/>
</dbReference>
<dbReference type="FunFam" id="3.30.160.60:FF:000093">
    <property type="entry name" value="zinc finger protein 668 isoform X1"/>
    <property type="match status" value="1"/>
</dbReference>
<keyword evidence="10" id="KW-0539">Nucleus</keyword>
<keyword evidence="7" id="KW-0805">Transcription regulation</keyword>
<dbReference type="FunFam" id="3.30.160.60:FF:000690">
    <property type="entry name" value="Zinc finger protein 354C"/>
    <property type="match status" value="1"/>
</dbReference>
<feature type="domain" description="C2H2-type" evidence="12">
    <location>
        <begin position="281"/>
        <end position="300"/>
    </location>
</feature>
<keyword evidence="4" id="KW-0677">Repeat</keyword>
<organism evidence="13 14">
    <name type="scientific">Protopolystoma xenopodis</name>
    <dbReference type="NCBI Taxonomy" id="117903"/>
    <lineage>
        <taxon>Eukaryota</taxon>
        <taxon>Metazoa</taxon>
        <taxon>Spiralia</taxon>
        <taxon>Lophotrochozoa</taxon>
        <taxon>Platyhelminthes</taxon>
        <taxon>Monogenea</taxon>
        <taxon>Polyopisthocotylea</taxon>
        <taxon>Polystomatidea</taxon>
        <taxon>Polystomatidae</taxon>
        <taxon>Protopolystoma</taxon>
    </lineage>
</organism>
<evidence type="ECO:0000256" key="7">
    <source>
        <dbReference type="ARBA" id="ARBA00023015"/>
    </source>
</evidence>
<evidence type="ECO:0000256" key="6">
    <source>
        <dbReference type="ARBA" id="ARBA00022833"/>
    </source>
</evidence>
<dbReference type="FunFam" id="3.30.160.60:FF:001732">
    <property type="entry name" value="Zgc:162936"/>
    <property type="match status" value="1"/>
</dbReference>
<keyword evidence="14" id="KW-1185">Reference proteome</keyword>
<dbReference type="GO" id="GO:0008270">
    <property type="term" value="F:zinc ion binding"/>
    <property type="evidence" value="ECO:0007669"/>
    <property type="project" value="UniProtKB-KW"/>
</dbReference>
<evidence type="ECO:0000313" key="14">
    <source>
        <dbReference type="Proteomes" id="UP000784294"/>
    </source>
</evidence>
<evidence type="ECO:0000256" key="5">
    <source>
        <dbReference type="ARBA" id="ARBA00022771"/>
    </source>
</evidence>
<dbReference type="GO" id="GO:0045893">
    <property type="term" value="P:positive regulation of DNA-templated transcription"/>
    <property type="evidence" value="ECO:0007669"/>
    <property type="project" value="UniProtKB-ARBA"/>
</dbReference>
<evidence type="ECO:0000313" key="13">
    <source>
        <dbReference type="EMBL" id="VEL15378.1"/>
    </source>
</evidence>
<evidence type="ECO:0000256" key="9">
    <source>
        <dbReference type="ARBA" id="ARBA00023163"/>
    </source>
</evidence>
<comment type="subcellular location">
    <subcellularLocation>
        <location evidence="1">Nucleus</location>
    </subcellularLocation>
</comment>
<dbReference type="FunFam" id="3.30.160.60:FF:001485">
    <property type="entry name" value="Krueppel-related zinc finger protein"/>
    <property type="match status" value="1"/>
</dbReference>
<dbReference type="Proteomes" id="UP000784294">
    <property type="component" value="Unassembled WGS sequence"/>
</dbReference>
<dbReference type="Pfam" id="PF00096">
    <property type="entry name" value="zf-C2H2"/>
    <property type="match status" value="5"/>
</dbReference>
<reference evidence="13" key="1">
    <citation type="submission" date="2018-11" db="EMBL/GenBank/DDBJ databases">
        <authorList>
            <consortium name="Pathogen Informatics"/>
        </authorList>
    </citation>
    <scope>NUCLEOTIDE SEQUENCE</scope>
</reference>
<evidence type="ECO:0000256" key="11">
    <source>
        <dbReference type="PROSITE-ProRule" id="PRU00042"/>
    </source>
</evidence>
<gene>
    <name evidence="13" type="ORF">PXEA_LOCUS8818</name>
</gene>
<evidence type="ECO:0000256" key="3">
    <source>
        <dbReference type="ARBA" id="ARBA00022723"/>
    </source>
</evidence>
<evidence type="ECO:0000256" key="10">
    <source>
        <dbReference type="ARBA" id="ARBA00023242"/>
    </source>
</evidence>
<protein>
    <recommendedName>
        <fullName evidence="12">C2H2-type domain-containing protein</fullName>
    </recommendedName>
</protein>
<sequence>MQKPMDLKFDQIVQNPFLQGNFIETILSNRSYISLSQSNGDTTPHHNVLITESEKKCSNATSNETIKPTPNTVNANDVAKEVDLQSSLVSESSRAESFSCTPKNQAANFEAQQKIARNASYASTIDSVINEALRSGSDLSSVTLFSSTVQALESSNTSISSKDGNSGLRACQFCGKVCSSASNLKTHERLHTGIKPFKCRFCDKTCTTSSNLQSHERIHTGEKPYRCPICDKQYASSSNMQAHQRIHLNLRPYNCALCSKRFTTSSNLLTHMRVHSGLRPFACDQCGKNFATSSNLHVHKIVSPIPFLFFKLFYIHRIDIVPEFWYLGVIS</sequence>
<keyword evidence="8" id="KW-0238">DNA-binding</keyword>
<feature type="domain" description="C2H2-type" evidence="12">
    <location>
        <begin position="253"/>
        <end position="280"/>
    </location>
</feature>
<feature type="domain" description="C2H2-type" evidence="12">
    <location>
        <begin position="225"/>
        <end position="252"/>
    </location>
</feature>
<dbReference type="PROSITE" id="PS50157">
    <property type="entry name" value="ZINC_FINGER_C2H2_2"/>
    <property type="match status" value="5"/>
</dbReference>
<dbReference type="SMART" id="SM00355">
    <property type="entry name" value="ZnF_C2H2"/>
    <property type="match status" value="5"/>
</dbReference>
<dbReference type="GO" id="GO:0000978">
    <property type="term" value="F:RNA polymerase II cis-regulatory region sequence-specific DNA binding"/>
    <property type="evidence" value="ECO:0007669"/>
    <property type="project" value="TreeGrafter"/>
</dbReference>
<dbReference type="GO" id="GO:0005634">
    <property type="term" value="C:nucleus"/>
    <property type="evidence" value="ECO:0007669"/>
    <property type="project" value="UniProtKB-SubCell"/>
</dbReference>
<dbReference type="SUPFAM" id="SSF57667">
    <property type="entry name" value="beta-beta-alpha zinc fingers"/>
    <property type="match status" value="3"/>
</dbReference>
<accession>A0A3S4ZMN0</accession>
<comment type="similarity">
    <text evidence="2">Belongs to the krueppel C2H2-type zinc-finger protein family.</text>
</comment>
<comment type="caution">
    <text evidence="13">The sequence shown here is derived from an EMBL/GenBank/DDBJ whole genome shotgun (WGS) entry which is preliminary data.</text>
</comment>
<keyword evidence="6" id="KW-0862">Zinc</keyword>
<name>A0A3S4ZMN0_9PLAT</name>
<dbReference type="OrthoDB" id="8918594at2759"/>
<evidence type="ECO:0000256" key="4">
    <source>
        <dbReference type="ARBA" id="ARBA00022737"/>
    </source>
</evidence>
<dbReference type="GO" id="GO:0005694">
    <property type="term" value="C:chromosome"/>
    <property type="evidence" value="ECO:0007669"/>
    <property type="project" value="UniProtKB-ARBA"/>
</dbReference>
<keyword evidence="5 11" id="KW-0863">Zinc-finger</keyword>
<keyword evidence="3" id="KW-0479">Metal-binding</keyword>
<evidence type="ECO:0000256" key="8">
    <source>
        <dbReference type="ARBA" id="ARBA00023125"/>
    </source>
</evidence>
<dbReference type="Gene3D" id="3.30.160.60">
    <property type="entry name" value="Classic Zinc Finger"/>
    <property type="match status" value="5"/>
</dbReference>
<proteinExistence type="inferred from homology"/>
<dbReference type="PROSITE" id="PS00028">
    <property type="entry name" value="ZINC_FINGER_C2H2_1"/>
    <property type="match status" value="4"/>
</dbReference>
<feature type="domain" description="C2H2-type" evidence="12">
    <location>
        <begin position="169"/>
        <end position="196"/>
    </location>
</feature>
<keyword evidence="9" id="KW-0804">Transcription</keyword>
<evidence type="ECO:0000256" key="2">
    <source>
        <dbReference type="ARBA" id="ARBA00006991"/>
    </source>
</evidence>
<feature type="domain" description="C2H2-type" evidence="12">
    <location>
        <begin position="197"/>
        <end position="224"/>
    </location>
</feature>
<dbReference type="EMBL" id="CAAALY010024413">
    <property type="protein sequence ID" value="VEL15378.1"/>
    <property type="molecule type" value="Genomic_DNA"/>
</dbReference>
<dbReference type="AlphaFoldDB" id="A0A3S4ZMN0"/>
<dbReference type="InterPro" id="IPR013087">
    <property type="entry name" value="Znf_C2H2_type"/>
</dbReference>
<dbReference type="PANTHER" id="PTHR23235">
    <property type="entry name" value="KRUEPPEL-LIKE TRANSCRIPTION FACTOR"/>
    <property type="match status" value="1"/>
</dbReference>
<dbReference type="InterPro" id="IPR036236">
    <property type="entry name" value="Znf_C2H2_sf"/>
</dbReference>
<evidence type="ECO:0000256" key="1">
    <source>
        <dbReference type="ARBA" id="ARBA00004123"/>
    </source>
</evidence>
<evidence type="ECO:0000259" key="12">
    <source>
        <dbReference type="PROSITE" id="PS50157"/>
    </source>
</evidence>
<dbReference type="PANTHER" id="PTHR23235:SF142">
    <property type="entry name" value="ZINC FINGER PROTEIN 384"/>
    <property type="match status" value="1"/>
</dbReference>